<dbReference type="PRINTS" id="PR01036">
    <property type="entry name" value="TCRTETB"/>
</dbReference>
<feature type="transmembrane region" description="Helical" evidence="6">
    <location>
        <begin position="282"/>
        <end position="299"/>
    </location>
</feature>
<feature type="transmembrane region" description="Helical" evidence="6">
    <location>
        <begin position="245"/>
        <end position="270"/>
    </location>
</feature>
<keyword evidence="9" id="KW-1185">Reference proteome</keyword>
<feature type="transmembrane region" description="Helical" evidence="6">
    <location>
        <begin position="319"/>
        <end position="344"/>
    </location>
</feature>
<feature type="transmembrane region" description="Helical" evidence="6">
    <location>
        <begin position="142"/>
        <end position="162"/>
    </location>
</feature>
<keyword evidence="4 6" id="KW-0472">Membrane</keyword>
<feature type="transmembrane region" description="Helical" evidence="6">
    <location>
        <begin position="522"/>
        <end position="540"/>
    </location>
</feature>
<evidence type="ECO:0000256" key="5">
    <source>
        <dbReference type="SAM" id="MobiDB-lite"/>
    </source>
</evidence>
<comment type="subcellular location">
    <subcellularLocation>
        <location evidence="1">Membrane</location>
        <topology evidence="1">Multi-pass membrane protein</topology>
    </subcellularLocation>
</comment>
<sequence length="566" mass="60285">MERHELAIAPIHEYYVSSPSPDSTQAHPPPTSLQAKRTKPPAPSTSLYLVLVIGSLYLGTFLVALDTTILGTVIPAITTDFHALDQIAWYGSSYLLALTALQPTFGKLYKVVDTKLLYLASIAVFEVGSIVCAAASSSPVFIVGRAVAGCGAAGLMQGSFAIVTKTVPLAKRPFYFGLFVSAFGVSIGIGPVLGGTLADRGMWRWCFWMNLPLGAVVILLVAAFLKLQSVDGGVMDRPSRSGRHIFFQLDPVGSILMIASVCCLLLAMQWGGQSLPWTSPKIITLFILSGILLVLFVLVEWKMGEDASVPFCVLKQRSIAFGTVYLFLFSMPNFSYGVYIPLFFQAVKGFSAQRSGAEILFLALTQILIVVLVGALVSRFGYYTPFIIGGTALSVIGSGLVILLDIDTTHTAWAAYFVICGIGIGAAINLPYTAVSTVLNEVDMVTGNALLQFSFQLGGAVSLCISQTVFLGTLKSGLQDTLPNMSVSAVIKAGAANLPALAESQAELHLLRMAYQNALGDVFIFLLVTGGLAFLASFGFEHKSVRKVGGERKEGDGGDHQTADMA</sequence>
<feature type="compositionally biased region" description="Polar residues" evidence="5">
    <location>
        <begin position="17"/>
        <end position="26"/>
    </location>
</feature>
<dbReference type="AlphaFoldDB" id="A0A7C8M7C8"/>
<protein>
    <submittedName>
        <fullName evidence="8">Permease of the major facilitator superfamily</fullName>
    </submittedName>
</protein>
<feature type="transmembrane region" description="Helical" evidence="6">
    <location>
        <begin position="205"/>
        <end position="225"/>
    </location>
</feature>
<dbReference type="OrthoDB" id="10021397at2759"/>
<evidence type="ECO:0000313" key="9">
    <source>
        <dbReference type="Proteomes" id="UP000481861"/>
    </source>
</evidence>
<evidence type="ECO:0000256" key="4">
    <source>
        <dbReference type="ARBA" id="ARBA00023136"/>
    </source>
</evidence>
<comment type="caution">
    <text evidence="8">The sequence shown here is derived from an EMBL/GenBank/DDBJ whole genome shotgun (WGS) entry which is preliminary data.</text>
</comment>
<evidence type="ECO:0000256" key="3">
    <source>
        <dbReference type="ARBA" id="ARBA00022989"/>
    </source>
</evidence>
<feature type="transmembrane region" description="Helical" evidence="6">
    <location>
        <begin position="174"/>
        <end position="193"/>
    </location>
</feature>
<keyword evidence="2 6" id="KW-0812">Transmembrane</keyword>
<evidence type="ECO:0000259" key="7">
    <source>
        <dbReference type="PROSITE" id="PS50850"/>
    </source>
</evidence>
<gene>
    <name evidence="8" type="ORF">BDV95DRAFT_498004</name>
</gene>
<feature type="transmembrane region" description="Helical" evidence="6">
    <location>
        <begin position="383"/>
        <end position="406"/>
    </location>
</feature>
<proteinExistence type="predicted"/>
<dbReference type="PROSITE" id="PS50850">
    <property type="entry name" value="MFS"/>
    <property type="match status" value="1"/>
</dbReference>
<feature type="transmembrane region" description="Helical" evidence="6">
    <location>
        <begin position="117"/>
        <end position="135"/>
    </location>
</feature>
<feature type="transmembrane region" description="Helical" evidence="6">
    <location>
        <begin position="413"/>
        <end position="433"/>
    </location>
</feature>
<name>A0A7C8M7C8_9PLEO</name>
<dbReference type="GO" id="GO:0022857">
    <property type="term" value="F:transmembrane transporter activity"/>
    <property type="evidence" value="ECO:0007669"/>
    <property type="project" value="InterPro"/>
</dbReference>
<dbReference type="InterPro" id="IPR011701">
    <property type="entry name" value="MFS"/>
</dbReference>
<evidence type="ECO:0000313" key="8">
    <source>
        <dbReference type="EMBL" id="KAF2869455.1"/>
    </source>
</evidence>
<dbReference type="InterPro" id="IPR020846">
    <property type="entry name" value="MFS_dom"/>
</dbReference>
<evidence type="ECO:0000256" key="2">
    <source>
        <dbReference type="ARBA" id="ARBA00022692"/>
    </source>
</evidence>
<feature type="transmembrane region" description="Helical" evidence="6">
    <location>
        <begin position="453"/>
        <end position="474"/>
    </location>
</feature>
<feature type="transmembrane region" description="Helical" evidence="6">
    <location>
        <begin position="87"/>
        <end position="105"/>
    </location>
</feature>
<evidence type="ECO:0000256" key="1">
    <source>
        <dbReference type="ARBA" id="ARBA00004141"/>
    </source>
</evidence>
<dbReference type="CDD" id="cd17502">
    <property type="entry name" value="MFS_Azr1_MDR_like"/>
    <property type="match status" value="1"/>
</dbReference>
<dbReference type="InterPro" id="IPR036259">
    <property type="entry name" value="MFS_trans_sf"/>
</dbReference>
<dbReference type="EMBL" id="JAADJZ010000016">
    <property type="protein sequence ID" value="KAF2869455.1"/>
    <property type="molecule type" value="Genomic_DNA"/>
</dbReference>
<feature type="transmembrane region" description="Helical" evidence="6">
    <location>
        <begin position="356"/>
        <end position="377"/>
    </location>
</feature>
<accession>A0A7C8M7C8</accession>
<reference evidence="8 9" key="1">
    <citation type="submission" date="2020-01" db="EMBL/GenBank/DDBJ databases">
        <authorList>
            <consortium name="DOE Joint Genome Institute"/>
            <person name="Haridas S."/>
            <person name="Albert R."/>
            <person name="Binder M."/>
            <person name="Bloem J."/>
            <person name="Labutti K."/>
            <person name="Salamov A."/>
            <person name="Andreopoulos B."/>
            <person name="Baker S.E."/>
            <person name="Barry K."/>
            <person name="Bills G."/>
            <person name="Bluhm B.H."/>
            <person name="Cannon C."/>
            <person name="Castanera R."/>
            <person name="Culley D.E."/>
            <person name="Daum C."/>
            <person name="Ezra D."/>
            <person name="Gonzalez J.B."/>
            <person name="Henrissat B."/>
            <person name="Kuo A."/>
            <person name="Liang C."/>
            <person name="Lipzen A."/>
            <person name="Lutzoni F."/>
            <person name="Magnuson J."/>
            <person name="Mondo S."/>
            <person name="Nolan M."/>
            <person name="Ohm R."/>
            <person name="Pangilinan J."/>
            <person name="Park H.-J.H."/>
            <person name="Ramirez L."/>
            <person name="Alfaro M."/>
            <person name="Sun H."/>
            <person name="Tritt A."/>
            <person name="Yoshinaga Y."/>
            <person name="Zwiers L.-H.L."/>
            <person name="Turgeon B.G."/>
            <person name="Goodwin S.B."/>
            <person name="Spatafora J.W."/>
            <person name="Crous P.W."/>
            <person name="Grigoriev I.V."/>
        </authorList>
    </citation>
    <scope>NUCLEOTIDE SEQUENCE [LARGE SCALE GENOMIC DNA]</scope>
    <source>
        <strain evidence="8 9">CBS 611.86</strain>
    </source>
</reference>
<feature type="region of interest" description="Disordered" evidence="5">
    <location>
        <begin position="15"/>
        <end position="42"/>
    </location>
</feature>
<organism evidence="8 9">
    <name type="scientific">Massariosphaeria phaeospora</name>
    <dbReference type="NCBI Taxonomy" id="100035"/>
    <lineage>
        <taxon>Eukaryota</taxon>
        <taxon>Fungi</taxon>
        <taxon>Dikarya</taxon>
        <taxon>Ascomycota</taxon>
        <taxon>Pezizomycotina</taxon>
        <taxon>Dothideomycetes</taxon>
        <taxon>Pleosporomycetidae</taxon>
        <taxon>Pleosporales</taxon>
        <taxon>Pleosporales incertae sedis</taxon>
        <taxon>Massariosphaeria</taxon>
    </lineage>
</organism>
<dbReference type="PANTHER" id="PTHR23501:SF199">
    <property type="entry name" value="MFS EFFLUX TRANSPORTER INPD-RELATED"/>
    <property type="match status" value="1"/>
</dbReference>
<dbReference type="Gene3D" id="1.20.1720.10">
    <property type="entry name" value="Multidrug resistance protein D"/>
    <property type="match status" value="1"/>
</dbReference>
<dbReference type="Pfam" id="PF07690">
    <property type="entry name" value="MFS_1"/>
    <property type="match status" value="1"/>
</dbReference>
<evidence type="ECO:0000256" key="6">
    <source>
        <dbReference type="SAM" id="Phobius"/>
    </source>
</evidence>
<dbReference type="PANTHER" id="PTHR23501">
    <property type="entry name" value="MAJOR FACILITATOR SUPERFAMILY"/>
    <property type="match status" value="1"/>
</dbReference>
<feature type="domain" description="Major facilitator superfamily (MFS) profile" evidence="7">
    <location>
        <begin position="52"/>
        <end position="545"/>
    </location>
</feature>
<dbReference type="GO" id="GO:0005886">
    <property type="term" value="C:plasma membrane"/>
    <property type="evidence" value="ECO:0007669"/>
    <property type="project" value="TreeGrafter"/>
</dbReference>
<dbReference type="SUPFAM" id="SSF103473">
    <property type="entry name" value="MFS general substrate transporter"/>
    <property type="match status" value="1"/>
</dbReference>
<feature type="transmembrane region" description="Helical" evidence="6">
    <location>
        <begin position="47"/>
        <end position="75"/>
    </location>
</feature>
<dbReference type="Gene3D" id="1.20.1250.20">
    <property type="entry name" value="MFS general substrate transporter like domains"/>
    <property type="match status" value="1"/>
</dbReference>
<dbReference type="Proteomes" id="UP000481861">
    <property type="component" value="Unassembled WGS sequence"/>
</dbReference>
<keyword evidence="3 6" id="KW-1133">Transmembrane helix</keyword>